<evidence type="ECO:0000256" key="5">
    <source>
        <dbReference type="ARBA" id="ARBA00022553"/>
    </source>
</evidence>
<evidence type="ECO:0000313" key="16">
    <source>
        <dbReference type="EMBL" id="HIY73181.1"/>
    </source>
</evidence>
<comment type="subcellular location">
    <subcellularLocation>
        <location evidence="2">Cell membrane</location>
        <topology evidence="2">Multi-pass membrane protein</topology>
    </subcellularLocation>
</comment>
<dbReference type="EC" id="2.7.13.3" evidence="3"/>
<dbReference type="InterPro" id="IPR003661">
    <property type="entry name" value="HisK_dim/P_dom"/>
</dbReference>
<keyword evidence="5" id="KW-0597">Phosphoprotein</keyword>
<dbReference type="InterPro" id="IPR003594">
    <property type="entry name" value="HATPase_dom"/>
</dbReference>
<dbReference type="EMBL" id="DXCX01000046">
    <property type="protein sequence ID" value="HIY73181.1"/>
    <property type="molecule type" value="Genomic_DNA"/>
</dbReference>
<evidence type="ECO:0000256" key="2">
    <source>
        <dbReference type="ARBA" id="ARBA00004651"/>
    </source>
</evidence>
<dbReference type="SUPFAM" id="SSF55874">
    <property type="entry name" value="ATPase domain of HSP90 chaperone/DNA topoisomerase II/histidine kinase"/>
    <property type="match status" value="1"/>
</dbReference>
<dbReference type="GO" id="GO:0000155">
    <property type="term" value="F:phosphorelay sensor kinase activity"/>
    <property type="evidence" value="ECO:0007669"/>
    <property type="project" value="InterPro"/>
</dbReference>
<sequence length="761" mass="84347">MIVLFLGFYLALAGCAGTWYAVWGLIPRGLGPELVLQGDYRETAYFRREITSIFYDVLNALERQEEGELWANADLDTNLLYTGTYEFGSVPVSCSNTDHVLSRGLPDGYDFLLAFRSGRVIIIQDGERVDVYGDGYYTDQSRWDVPGYRNRRGEDHDGYTVYLAVASQPVDHGWWEPIWSMKQVLTYVRYGYLGLFGAWAGAVLCLTLAAGLRKARREAREAIAVRTAKVWFEVKLALAILPALLFWQLLTGGFFWGLNTQAALVGAALLLCYPPVLYCLGCDLRHNRGVWRNSLCARLLSRGKVAAGALSARQAAAARLAARIWFEWKLLLVVLYPPAALGLLPRVRWVLGYSGAADLCFLVLCAGAAGVWLAALYVVFCDLRYNKKPWRHSLCAALGGGLARLWRVLRGAELSQPLRRRFLVRIMGAGAGTGVLALLALWSLFRQFYDGTSLSWMAALLAALLLVLLFLLPLAWLLDRVWVLLRDLVPLTERLSVLRAGASMEPLKLPEGSDLREAAADLNRVQEGLRSAVEQQMRSERMKVELIANVSHDLKTPLTSVVSYAALLGEEELPPHVKDYVRILNEKARRLQVMVQDVFEVSKAASGELPLKLEQLDLTRLLDQTLADMDEAIRASGLTLRTTLPGGPVWITADGDRLYRVFQNLIQNALRYSLEGSRVYLTLEVRNGRATATMKNTSRDELPAGMDFTARFVRGDESRTDGGSGLGLAIASSFTTACGGALEVETDADLFTVRVSFPTSV</sequence>
<feature type="transmembrane region" description="Helical" evidence="14">
    <location>
        <begin position="456"/>
        <end position="478"/>
    </location>
</feature>
<reference evidence="16" key="1">
    <citation type="journal article" date="2021" name="PeerJ">
        <title>Extensive microbial diversity within the chicken gut microbiome revealed by metagenomics and culture.</title>
        <authorList>
            <person name="Gilroy R."/>
            <person name="Ravi A."/>
            <person name="Getino M."/>
            <person name="Pursley I."/>
            <person name="Horton D.L."/>
            <person name="Alikhan N.F."/>
            <person name="Baker D."/>
            <person name="Gharbi K."/>
            <person name="Hall N."/>
            <person name="Watson M."/>
            <person name="Adriaenssens E.M."/>
            <person name="Foster-Nyarko E."/>
            <person name="Jarju S."/>
            <person name="Secka A."/>
            <person name="Antonio M."/>
            <person name="Oren A."/>
            <person name="Chaudhuri R.R."/>
            <person name="La Ragione R."/>
            <person name="Hildebrand F."/>
            <person name="Pallen M.J."/>
        </authorList>
    </citation>
    <scope>NUCLEOTIDE SEQUENCE</scope>
    <source>
        <strain evidence="16">CHK33-7979</strain>
    </source>
</reference>
<feature type="transmembrane region" description="Helical" evidence="14">
    <location>
        <begin position="422"/>
        <end position="444"/>
    </location>
</feature>
<feature type="transmembrane region" description="Helical" evidence="14">
    <location>
        <begin position="262"/>
        <end position="284"/>
    </location>
</feature>
<dbReference type="CDD" id="cd00082">
    <property type="entry name" value="HisKA"/>
    <property type="match status" value="1"/>
</dbReference>
<keyword evidence="13 14" id="KW-0472">Membrane</keyword>
<evidence type="ECO:0000256" key="11">
    <source>
        <dbReference type="ARBA" id="ARBA00022989"/>
    </source>
</evidence>
<evidence type="ECO:0000256" key="7">
    <source>
        <dbReference type="ARBA" id="ARBA00022692"/>
    </source>
</evidence>
<comment type="caution">
    <text evidence="16">The sequence shown here is derived from an EMBL/GenBank/DDBJ whole genome shotgun (WGS) entry which is preliminary data.</text>
</comment>
<evidence type="ECO:0000256" key="4">
    <source>
        <dbReference type="ARBA" id="ARBA00022475"/>
    </source>
</evidence>
<dbReference type="GO" id="GO:0005524">
    <property type="term" value="F:ATP binding"/>
    <property type="evidence" value="ECO:0007669"/>
    <property type="project" value="UniProtKB-KW"/>
</dbReference>
<dbReference type="AlphaFoldDB" id="A0A9D2CCT5"/>
<organism evidence="16 17">
    <name type="scientific">Candidatus Intestinimonas merdavium</name>
    <dbReference type="NCBI Taxonomy" id="2838622"/>
    <lineage>
        <taxon>Bacteria</taxon>
        <taxon>Bacillati</taxon>
        <taxon>Bacillota</taxon>
        <taxon>Clostridia</taxon>
        <taxon>Eubacteriales</taxon>
        <taxon>Intestinimonas</taxon>
    </lineage>
</organism>
<accession>A0A9D2CCT5</accession>
<dbReference type="Pfam" id="PF00512">
    <property type="entry name" value="HisKA"/>
    <property type="match status" value="1"/>
</dbReference>
<dbReference type="Pfam" id="PF02518">
    <property type="entry name" value="HATPase_c"/>
    <property type="match status" value="1"/>
</dbReference>
<dbReference type="SUPFAM" id="SSF47384">
    <property type="entry name" value="Homodimeric domain of signal transducing histidine kinase"/>
    <property type="match status" value="1"/>
</dbReference>
<feature type="transmembrane region" description="Helical" evidence="14">
    <location>
        <begin position="190"/>
        <end position="212"/>
    </location>
</feature>
<proteinExistence type="predicted"/>
<dbReference type="InterPro" id="IPR036890">
    <property type="entry name" value="HATPase_C_sf"/>
</dbReference>
<dbReference type="InterPro" id="IPR036097">
    <property type="entry name" value="HisK_dim/P_sf"/>
</dbReference>
<feature type="domain" description="Histidine kinase" evidence="15">
    <location>
        <begin position="549"/>
        <end position="761"/>
    </location>
</feature>
<evidence type="ECO:0000256" key="3">
    <source>
        <dbReference type="ARBA" id="ARBA00012438"/>
    </source>
</evidence>
<feature type="transmembrane region" description="Helical" evidence="14">
    <location>
        <begin position="236"/>
        <end position="256"/>
    </location>
</feature>
<comment type="catalytic activity">
    <reaction evidence="1">
        <text>ATP + protein L-histidine = ADP + protein N-phospho-L-histidine.</text>
        <dbReference type="EC" id="2.7.13.3"/>
    </reaction>
</comment>
<feature type="transmembrane region" description="Helical" evidence="14">
    <location>
        <begin position="359"/>
        <end position="378"/>
    </location>
</feature>
<keyword evidence="12" id="KW-0902">Two-component regulatory system</keyword>
<keyword evidence="10" id="KW-0067">ATP-binding</keyword>
<dbReference type="InterPro" id="IPR005467">
    <property type="entry name" value="His_kinase_dom"/>
</dbReference>
<reference evidence="16" key="2">
    <citation type="submission" date="2021-04" db="EMBL/GenBank/DDBJ databases">
        <authorList>
            <person name="Gilroy R."/>
        </authorList>
    </citation>
    <scope>NUCLEOTIDE SEQUENCE</scope>
    <source>
        <strain evidence="16">CHK33-7979</strain>
    </source>
</reference>
<dbReference type="GO" id="GO:0005886">
    <property type="term" value="C:plasma membrane"/>
    <property type="evidence" value="ECO:0007669"/>
    <property type="project" value="UniProtKB-SubCell"/>
</dbReference>
<keyword evidence="4" id="KW-1003">Cell membrane</keyword>
<evidence type="ECO:0000256" key="1">
    <source>
        <dbReference type="ARBA" id="ARBA00000085"/>
    </source>
</evidence>
<dbReference type="Gene3D" id="1.10.287.130">
    <property type="match status" value="1"/>
</dbReference>
<evidence type="ECO:0000256" key="12">
    <source>
        <dbReference type="ARBA" id="ARBA00023012"/>
    </source>
</evidence>
<dbReference type="SMART" id="SM00387">
    <property type="entry name" value="HATPase_c"/>
    <property type="match status" value="1"/>
</dbReference>
<name>A0A9D2CCT5_9FIRM</name>
<gene>
    <name evidence="16" type="ORF">H9826_04285</name>
</gene>
<evidence type="ECO:0000313" key="17">
    <source>
        <dbReference type="Proteomes" id="UP000886824"/>
    </source>
</evidence>
<evidence type="ECO:0000259" key="15">
    <source>
        <dbReference type="PROSITE" id="PS50109"/>
    </source>
</evidence>
<dbReference type="PANTHER" id="PTHR45528">
    <property type="entry name" value="SENSOR HISTIDINE KINASE CPXA"/>
    <property type="match status" value="1"/>
</dbReference>
<keyword evidence="7 14" id="KW-0812">Transmembrane</keyword>
<dbReference type="InterPro" id="IPR050398">
    <property type="entry name" value="HssS/ArlS-like"/>
</dbReference>
<keyword evidence="6" id="KW-0808">Transferase</keyword>
<evidence type="ECO:0000256" key="10">
    <source>
        <dbReference type="ARBA" id="ARBA00022840"/>
    </source>
</evidence>
<keyword evidence="8" id="KW-0547">Nucleotide-binding</keyword>
<dbReference type="Proteomes" id="UP000886824">
    <property type="component" value="Unassembled WGS sequence"/>
</dbReference>
<evidence type="ECO:0000256" key="9">
    <source>
        <dbReference type="ARBA" id="ARBA00022777"/>
    </source>
</evidence>
<dbReference type="SMART" id="SM00388">
    <property type="entry name" value="HisKA"/>
    <property type="match status" value="1"/>
</dbReference>
<evidence type="ECO:0000256" key="8">
    <source>
        <dbReference type="ARBA" id="ARBA00022741"/>
    </source>
</evidence>
<evidence type="ECO:0000256" key="14">
    <source>
        <dbReference type="SAM" id="Phobius"/>
    </source>
</evidence>
<dbReference type="PROSITE" id="PS50109">
    <property type="entry name" value="HIS_KIN"/>
    <property type="match status" value="1"/>
</dbReference>
<keyword evidence="11 14" id="KW-1133">Transmembrane helix</keyword>
<dbReference type="Gene3D" id="3.30.565.10">
    <property type="entry name" value="Histidine kinase-like ATPase, C-terminal domain"/>
    <property type="match status" value="1"/>
</dbReference>
<protein>
    <recommendedName>
        <fullName evidence="3">histidine kinase</fullName>
        <ecNumber evidence="3">2.7.13.3</ecNumber>
    </recommendedName>
</protein>
<dbReference type="PANTHER" id="PTHR45528:SF1">
    <property type="entry name" value="SENSOR HISTIDINE KINASE CPXA"/>
    <property type="match status" value="1"/>
</dbReference>
<evidence type="ECO:0000256" key="13">
    <source>
        <dbReference type="ARBA" id="ARBA00023136"/>
    </source>
</evidence>
<keyword evidence="9 16" id="KW-0418">Kinase</keyword>
<evidence type="ECO:0000256" key="6">
    <source>
        <dbReference type="ARBA" id="ARBA00022679"/>
    </source>
</evidence>
<feature type="transmembrane region" description="Helical" evidence="14">
    <location>
        <begin position="328"/>
        <end position="347"/>
    </location>
</feature>